<dbReference type="InterPro" id="IPR051396">
    <property type="entry name" value="Bact_Antivir_Def_Nuclease"/>
</dbReference>
<gene>
    <name evidence="3" type="ORF">HWQ67_11200</name>
</gene>
<dbReference type="InterPro" id="IPR027417">
    <property type="entry name" value="P-loop_NTPase"/>
</dbReference>
<protein>
    <submittedName>
        <fullName evidence="3">DUF3696 domain-containing protein</fullName>
    </submittedName>
</protein>
<dbReference type="Gene3D" id="3.40.50.300">
    <property type="entry name" value="P-loop containing nucleotide triphosphate hydrolases"/>
    <property type="match status" value="1"/>
</dbReference>
<feature type="domain" description="DUF3696" evidence="1">
    <location>
        <begin position="240"/>
        <end position="284"/>
    </location>
</feature>
<reference evidence="3 4" key="1">
    <citation type="journal article" date="2020" name="J Geophys Res Biogeosci">
        <title>Magnetotaxis as an Adaptation to Enable Bacterial Shuttling of Microbial Sulfur and Sulfur Cycling Across Aquatic Oxic#Anoxic Interfaces.</title>
        <authorList>
            <person name="Li J."/>
            <person name="Liu P."/>
            <person name="Wang J."/>
            <person name="Roberts A.P."/>
            <person name="Pan Y."/>
        </authorList>
    </citation>
    <scope>NUCLEOTIDE SEQUENCE [LARGE SCALE GENOMIC DNA]</scope>
    <source>
        <strain evidence="3 4">MYR-1_YQ</strain>
    </source>
</reference>
<dbReference type="Proteomes" id="UP001196980">
    <property type="component" value="Unassembled WGS sequence"/>
</dbReference>
<evidence type="ECO:0000259" key="1">
    <source>
        <dbReference type="Pfam" id="PF12476"/>
    </source>
</evidence>
<dbReference type="PANTHER" id="PTHR43581">
    <property type="entry name" value="ATP/GTP PHOSPHATASE"/>
    <property type="match status" value="1"/>
</dbReference>
<comment type="caution">
    <text evidence="3">The sequence shown here is derived from an EMBL/GenBank/DDBJ whole genome shotgun (WGS) entry which is preliminary data.</text>
</comment>
<sequence length="292" mass="33254">MRNINAAMSDPIKITGTFKNGQRVEMTINLTEPRQLKINTYENDKSLFPLMSYVSADRWGPRVFMPLYNSTEDLTHVGECGEYVIDYLSRHERDIVPQLLCHPNTEGYTLLYNVRAWLKEIAPYVTFKHSTYVKRDIAYAEINDFRPTNTGFGLSYTLPVIVSLLGMAAEWEDKERQSLKESNGVIVLLENPEAHLHPKAQTAIGRLIALTAVSGVQVIVETHSEHIMDGIRIAVKDKELSPDMAKFHYFSLDKDGNTIVETPKIYPNGKLDFWPKGFFDQAMLNSARLAKR</sequence>
<dbReference type="EMBL" id="JABXWD010000203">
    <property type="protein sequence ID" value="MBV6342152.1"/>
    <property type="molecule type" value="Genomic_DNA"/>
</dbReference>
<keyword evidence="4" id="KW-1185">Reference proteome</keyword>
<proteinExistence type="predicted"/>
<dbReference type="InterPro" id="IPR041685">
    <property type="entry name" value="AAA_GajA/Old/RecF-like"/>
</dbReference>
<evidence type="ECO:0000259" key="2">
    <source>
        <dbReference type="Pfam" id="PF13175"/>
    </source>
</evidence>
<dbReference type="Pfam" id="PF13175">
    <property type="entry name" value="AAA_15"/>
    <property type="match status" value="1"/>
</dbReference>
<dbReference type="Pfam" id="PF12476">
    <property type="entry name" value="DUF3696"/>
    <property type="match status" value="1"/>
</dbReference>
<dbReference type="InterPro" id="IPR022532">
    <property type="entry name" value="DUF3696"/>
</dbReference>
<name>A0ABS6RZW7_9BACT</name>
<feature type="domain" description="Endonuclease GajA/Old nuclease/RecF-like AAA" evidence="2">
    <location>
        <begin position="149"/>
        <end position="227"/>
    </location>
</feature>
<evidence type="ECO:0000313" key="4">
    <source>
        <dbReference type="Proteomes" id="UP001196980"/>
    </source>
</evidence>
<dbReference type="PANTHER" id="PTHR43581:SF2">
    <property type="entry name" value="EXCINUCLEASE ATPASE SUBUNIT"/>
    <property type="match status" value="1"/>
</dbReference>
<organism evidence="3 4">
    <name type="scientific">Candidatus Magnetobacterium casense</name>
    <dbReference type="NCBI Taxonomy" id="1455061"/>
    <lineage>
        <taxon>Bacteria</taxon>
        <taxon>Pseudomonadati</taxon>
        <taxon>Nitrospirota</taxon>
        <taxon>Thermodesulfovibrionia</taxon>
        <taxon>Thermodesulfovibrionales</taxon>
        <taxon>Candidatus Magnetobacteriaceae</taxon>
        <taxon>Candidatus Magnetobacterium</taxon>
    </lineage>
</organism>
<evidence type="ECO:0000313" key="3">
    <source>
        <dbReference type="EMBL" id="MBV6342152.1"/>
    </source>
</evidence>
<accession>A0ABS6RZW7</accession>